<accession>A0A9P0DR04</accession>
<proteinExistence type="predicted"/>
<evidence type="ECO:0000313" key="2">
    <source>
        <dbReference type="EMBL" id="CAH1171080.1"/>
    </source>
</evidence>
<name>A0A9P0DR04_PHACE</name>
<dbReference type="OrthoDB" id="10066957at2759"/>
<dbReference type="Proteomes" id="UP001153737">
    <property type="component" value="Chromosome 5"/>
</dbReference>
<dbReference type="Gene3D" id="3.30.70.1820">
    <property type="entry name" value="L1 transposable element, RRM domain"/>
    <property type="match status" value="1"/>
</dbReference>
<reference evidence="2" key="2">
    <citation type="submission" date="2022-10" db="EMBL/GenBank/DDBJ databases">
        <authorList>
            <consortium name="ENA_rothamsted_submissions"/>
            <consortium name="culmorum"/>
            <person name="King R."/>
        </authorList>
    </citation>
    <scope>NUCLEOTIDE SEQUENCE</scope>
</reference>
<protein>
    <submittedName>
        <fullName evidence="2">Uncharacterized protein</fullName>
    </submittedName>
</protein>
<sequence length="242" mass="28217">MVLTRDVTEEIKSAVNSAMMKFLKDETFIKTISDSVAEAVTASMQKKLTLIEQKVTDLNNKMEGMTKEYEQKINNLECVTKTLVTERKTLEKKFDNIEQISKRQNLRIFNVKETKNENVRDDLIQFLNSKMSLNIKSSDMELCYRIGRRDEGNRMKPRGIFLTLKSYDMKQAIYSKKRLLKGTGVVIREDLTKLRLNIFSRTIENTSLKNVWTDEGNIYVNHNNKIIILKSEDDFHKLFGDV</sequence>
<gene>
    <name evidence="2" type="ORF">PHAECO_LOCUS9317</name>
</gene>
<evidence type="ECO:0000256" key="1">
    <source>
        <dbReference type="SAM" id="Coils"/>
    </source>
</evidence>
<keyword evidence="1" id="KW-0175">Coiled coil</keyword>
<reference evidence="2" key="1">
    <citation type="submission" date="2022-01" db="EMBL/GenBank/DDBJ databases">
        <authorList>
            <person name="King R."/>
        </authorList>
    </citation>
    <scope>NUCLEOTIDE SEQUENCE</scope>
</reference>
<keyword evidence="3" id="KW-1185">Reference proteome</keyword>
<feature type="coiled-coil region" evidence="1">
    <location>
        <begin position="48"/>
        <end position="79"/>
    </location>
</feature>
<dbReference type="PANTHER" id="PTHR11505">
    <property type="entry name" value="L1 TRANSPOSABLE ELEMENT-RELATED"/>
    <property type="match status" value="1"/>
</dbReference>
<evidence type="ECO:0000313" key="3">
    <source>
        <dbReference type="Proteomes" id="UP001153737"/>
    </source>
</evidence>
<dbReference type="AlphaFoldDB" id="A0A9P0DR04"/>
<dbReference type="InterPro" id="IPR004244">
    <property type="entry name" value="Transposase_22"/>
</dbReference>
<dbReference type="EMBL" id="OU896711">
    <property type="protein sequence ID" value="CAH1171080.1"/>
    <property type="molecule type" value="Genomic_DNA"/>
</dbReference>
<organism evidence="2 3">
    <name type="scientific">Phaedon cochleariae</name>
    <name type="common">Mustard beetle</name>
    <dbReference type="NCBI Taxonomy" id="80249"/>
    <lineage>
        <taxon>Eukaryota</taxon>
        <taxon>Metazoa</taxon>
        <taxon>Ecdysozoa</taxon>
        <taxon>Arthropoda</taxon>
        <taxon>Hexapoda</taxon>
        <taxon>Insecta</taxon>
        <taxon>Pterygota</taxon>
        <taxon>Neoptera</taxon>
        <taxon>Endopterygota</taxon>
        <taxon>Coleoptera</taxon>
        <taxon>Polyphaga</taxon>
        <taxon>Cucujiformia</taxon>
        <taxon>Chrysomeloidea</taxon>
        <taxon>Chrysomelidae</taxon>
        <taxon>Chrysomelinae</taxon>
        <taxon>Chrysomelini</taxon>
        <taxon>Phaedon</taxon>
    </lineage>
</organism>